<accession>A0A811KSM4</accession>
<dbReference type="AlphaFoldDB" id="A0A811KSM4"/>
<keyword evidence="3" id="KW-1185">Reference proteome</keyword>
<evidence type="ECO:0000313" key="2">
    <source>
        <dbReference type="EMBL" id="CAD5218618.1"/>
    </source>
</evidence>
<dbReference type="Proteomes" id="UP000614601">
    <property type="component" value="Unassembled WGS sequence"/>
</dbReference>
<feature type="region of interest" description="Disordered" evidence="1">
    <location>
        <begin position="233"/>
        <end position="264"/>
    </location>
</feature>
<organism evidence="2 3">
    <name type="scientific">Bursaphelenchus okinawaensis</name>
    <dbReference type="NCBI Taxonomy" id="465554"/>
    <lineage>
        <taxon>Eukaryota</taxon>
        <taxon>Metazoa</taxon>
        <taxon>Ecdysozoa</taxon>
        <taxon>Nematoda</taxon>
        <taxon>Chromadorea</taxon>
        <taxon>Rhabditida</taxon>
        <taxon>Tylenchina</taxon>
        <taxon>Tylenchomorpha</taxon>
        <taxon>Aphelenchoidea</taxon>
        <taxon>Aphelenchoididae</taxon>
        <taxon>Bursaphelenchus</taxon>
    </lineage>
</organism>
<evidence type="ECO:0000313" key="3">
    <source>
        <dbReference type="Proteomes" id="UP000614601"/>
    </source>
</evidence>
<comment type="caution">
    <text evidence="2">The sequence shown here is derived from an EMBL/GenBank/DDBJ whole genome shotgun (WGS) entry which is preliminary data.</text>
</comment>
<dbReference type="EMBL" id="CAJFDH010000004">
    <property type="protein sequence ID" value="CAD5218618.1"/>
    <property type="molecule type" value="Genomic_DNA"/>
</dbReference>
<feature type="compositionally biased region" description="Low complexity" evidence="1">
    <location>
        <begin position="248"/>
        <end position="260"/>
    </location>
</feature>
<dbReference type="Proteomes" id="UP000783686">
    <property type="component" value="Unassembled WGS sequence"/>
</dbReference>
<dbReference type="EMBL" id="CAJFCW020000004">
    <property type="protein sequence ID" value="CAG9111149.1"/>
    <property type="molecule type" value="Genomic_DNA"/>
</dbReference>
<proteinExistence type="predicted"/>
<gene>
    <name evidence="2" type="ORF">BOKJ2_LOCUS7828</name>
</gene>
<sequence length="485" mass="54825">MSGEEPSTIASTGLNGIGANNLKTEVIDEIEITDSIPSWFDDIVAASQTESESLENTETAAAESRPKRIIKKPVVTNSSPQAKTKGGLLLKHVLPSVVLPYVGDLDGCQGLNSKLTWDKIESDLFTMYPHLKSKTCRLNAQKLWYALKSEVLSIHCEGKEDELPEIEREILNAISPAIKEKFKKQYHPKANGRSPVKRLYVGLRNITAQPITPREKEAPRACAPTSFAKAFSNDNRDIREQPATTSRSLKSNQSAKSRSSSENDFTSMEKQYIICELTEEHKKLHPTWSSRRVSQLVTKLLRRDYGWNVHDEYARGTYSRSCKLTRESRQNNEPLEYFQKMVAGIIQPGDQNPMKIHIMNKLKGLTKTKYQPYLNQLDMEPAKSSAPIGSPAKRQQIEAMDTTDNHSDTQSISMVDSTTSNFNSIKPSVDKESSRNLSLEDMMKIVKFCNESQQSFRYENDEIVFIHDLTKKEIRFPASKIQSMI</sequence>
<reference evidence="2" key="1">
    <citation type="submission" date="2020-09" db="EMBL/GenBank/DDBJ databases">
        <authorList>
            <person name="Kikuchi T."/>
        </authorList>
    </citation>
    <scope>NUCLEOTIDE SEQUENCE</scope>
    <source>
        <strain evidence="2">SH1</strain>
    </source>
</reference>
<evidence type="ECO:0000256" key="1">
    <source>
        <dbReference type="SAM" id="MobiDB-lite"/>
    </source>
</evidence>
<name>A0A811KSM4_9BILA</name>
<protein>
    <submittedName>
        <fullName evidence="2">Uncharacterized protein</fullName>
    </submittedName>
</protein>